<evidence type="ECO:0000259" key="11">
    <source>
        <dbReference type="PROSITE" id="PS50071"/>
    </source>
</evidence>
<evidence type="ECO:0000256" key="7">
    <source>
        <dbReference type="ARBA" id="ARBA00023242"/>
    </source>
</evidence>
<dbReference type="InterPro" id="IPR050762">
    <property type="entry name" value="HD-ZIP_Homeobox_LZ_Class_II"/>
</dbReference>
<dbReference type="SUPFAM" id="SSF46689">
    <property type="entry name" value="Homeodomain-like"/>
    <property type="match status" value="1"/>
</dbReference>
<evidence type="ECO:0000256" key="8">
    <source>
        <dbReference type="PROSITE-ProRule" id="PRU00108"/>
    </source>
</evidence>
<comment type="subcellular location">
    <subcellularLocation>
        <location evidence="1 8 9">Nucleus</location>
    </subcellularLocation>
</comment>
<name>A0A9D4X6B1_PEA</name>
<dbReference type="GO" id="GO:0043565">
    <property type="term" value="F:sequence-specific DNA binding"/>
    <property type="evidence" value="ECO:0007669"/>
    <property type="project" value="InterPro"/>
</dbReference>
<dbReference type="GO" id="GO:0000981">
    <property type="term" value="F:DNA-binding transcription factor activity, RNA polymerase II-specific"/>
    <property type="evidence" value="ECO:0007669"/>
    <property type="project" value="InterPro"/>
</dbReference>
<evidence type="ECO:0000256" key="1">
    <source>
        <dbReference type="ARBA" id="ARBA00004123"/>
    </source>
</evidence>
<evidence type="ECO:0000313" key="12">
    <source>
        <dbReference type="EMBL" id="KAI5415136.1"/>
    </source>
</evidence>
<dbReference type="EMBL" id="JAMSHJ010000004">
    <property type="protein sequence ID" value="KAI5415136.1"/>
    <property type="molecule type" value="Genomic_DNA"/>
</dbReference>
<proteinExistence type="inferred from homology"/>
<evidence type="ECO:0000256" key="6">
    <source>
        <dbReference type="ARBA" id="ARBA00023163"/>
    </source>
</evidence>
<feature type="DNA-binding region" description="Homeobox" evidence="8">
    <location>
        <begin position="85"/>
        <end position="144"/>
    </location>
</feature>
<gene>
    <name evidence="12" type="ORF">KIW84_040552</name>
</gene>
<dbReference type="GO" id="GO:0005634">
    <property type="term" value="C:nucleus"/>
    <property type="evidence" value="ECO:0007669"/>
    <property type="project" value="UniProtKB-SubCell"/>
</dbReference>
<dbReference type="InterPro" id="IPR001356">
    <property type="entry name" value="HD"/>
</dbReference>
<keyword evidence="4 8" id="KW-0238">DNA-binding</keyword>
<evidence type="ECO:0000256" key="4">
    <source>
        <dbReference type="ARBA" id="ARBA00023125"/>
    </source>
</evidence>
<dbReference type="PROSITE" id="PS50071">
    <property type="entry name" value="HOMEOBOX_2"/>
    <property type="match status" value="1"/>
</dbReference>
<keyword evidence="7 8" id="KW-0539">Nucleus</keyword>
<keyword evidence="6" id="KW-0804">Transcription</keyword>
<keyword evidence="13" id="KW-1185">Reference proteome</keyword>
<sequence>AMEDISDEECNTGLYLGLGIKKEKKKQKLVNKPCFDLAFELCPKNEAIKVHNSHINNNNKGERFSLEYYPNATTCSTDSDNNNADRRKKLRLTKEQSAMLENTFKLHNTLNPVQKKLLADQLKLKTRQIEVWFQNRRARTKLKQTEIDCELLKKQCQNLSDENKRLKKELQELKVRQSPLCPQRLSKPVCSSCDQKLLKRNEDNNN</sequence>
<protein>
    <recommendedName>
        <fullName evidence="11">Homeobox domain-containing protein</fullName>
    </recommendedName>
</protein>
<feature type="coiled-coil region" evidence="10">
    <location>
        <begin position="135"/>
        <end position="176"/>
    </location>
</feature>
<dbReference type="Gramene" id="Psat04G0055200-T1">
    <property type="protein sequence ID" value="KAI5415136.1"/>
    <property type="gene ID" value="KIW84_040552"/>
</dbReference>
<accession>A0A9D4X6B1</accession>
<dbReference type="SMART" id="SM00389">
    <property type="entry name" value="HOX"/>
    <property type="match status" value="1"/>
</dbReference>
<dbReference type="AlphaFoldDB" id="A0A9D4X6B1"/>
<evidence type="ECO:0000256" key="3">
    <source>
        <dbReference type="ARBA" id="ARBA00023015"/>
    </source>
</evidence>
<dbReference type="InterPro" id="IPR009057">
    <property type="entry name" value="Homeodomain-like_sf"/>
</dbReference>
<evidence type="ECO:0000256" key="2">
    <source>
        <dbReference type="ARBA" id="ARBA00006074"/>
    </source>
</evidence>
<dbReference type="Proteomes" id="UP001058974">
    <property type="component" value="Chromosome 4"/>
</dbReference>
<dbReference type="InterPro" id="IPR017970">
    <property type="entry name" value="Homeobox_CS"/>
</dbReference>
<reference evidence="12 13" key="1">
    <citation type="journal article" date="2022" name="Nat. Genet.">
        <title>Improved pea reference genome and pan-genome highlight genomic features and evolutionary characteristics.</title>
        <authorList>
            <person name="Yang T."/>
            <person name="Liu R."/>
            <person name="Luo Y."/>
            <person name="Hu S."/>
            <person name="Wang D."/>
            <person name="Wang C."/>
            <person name="Pandey M.K."/>
            <person name="Ge S."/>
            <person name="Xu Q."/>
            <person name="Li N."/>
            <person name="Li G."/>
            <person name="Huang Y."/>
            <person name="Saxena R.K."/>
            <person name="Ji Y."/>
            <person name="Li M."/>
            <person name="Yan X."/>
            <person name="He Y."/>
            <person name="Liu Y."/>
            <person name="Wang X."/>
            <person name="Xiang C."/>
            <person name="Varshney R.K."/>
            <person name="Ding H."/>
            <person name="Gao S."/>
            <person name="Zong X."/>
        </authorList>
    </citation>
    <scope>NUCLEOTIDE SEQUENCE [LARGE SCALE GENOMIC DNA]</scope>
    <source>
        <strain evidence="12 13">cv. Zhongwan 6</strain>
    </source>
</reference>
<feature type="non-terminal residue" evidence="12">
    <location>
        <position position="1"/>
    </location>
</feature>
<dbReference type="PANTHER" id="PTHR45714">
    <property type="entry name" value="HOMEOBOX-LEUCINE ZIPPER PROTEIN HAT14"/>
    <property type="match status" value="1"/>
</dbReference>
<keyword evidence="5 8" id="KW-0371">Homeobox</keyword>
<evidence type="ECO:0000313" key="13">
    <source>
        <dbReference type="Proteomes" id="UP001058974"/>
    </source>
</evidence>
<evidence type="ECO:0000256" key="5">
    <source>
        <dbReference type="ARBA" id="ARBA00023155"/>
    </source>
</evidence>
<dbReference type="InterPro" id="IPR003106">
    <property type="entry name" value="Leu_zip_homeo"/>
</dbReference>
<evidence type="ECO:0000256" key="10">
    <source>
        <dbReference type="SAM" id="Coils"/>
    </source>
</evidence>
<dbReference type="PROSITE" id="PS00027">
    <property type="entry name" value="HOMEOBOX_1"/>
    <property type="match status" value="1"/>
</dbReference>
<dbReference type="CDD" id="cd00086">
    <property type="entry name" value="homeodomain"/>
    <property type="match status" value="1"/>
</dbReference>
<dbReference type="Pfam" id="PF02183">
    <property type="entry name" value="HALZ"/>
    <property type="match status" value="1"/>
</dbReference>
<organism evidence="12 13">
    <name type="scientific">Pisum sativum</name>
    <name type="common">Garden pea</name>
    <name type="synonym">Lathyrus oleraceus</name>
    <dbReference type="NCBI Taxonomy" id="3888"/>
    <lineage>
        <taxon>Eukaryota</taxon>
        <taxon>Viridiplantae</taxon>
        <taxon>Streptophyta</taxon>
        <taxon>Embryophyta</taxon>
        <taxon>Tracheophyta</taxon>
        <taxon>Spermatophyta</taxon>
        <taxon>Magnoliopsida</taxon>
        <taxon>eudicotyledons</taxon>
        <taxon>Gunneridae</taxon>
        <taxon>Pentapetalae</taxon>
        <taxon>rosids</taxon>
        <taxon>fabids</taxon>
        <taxon>Fabales</taxon>
        <taxon>Fabaceae</taxon>
        <taxon>Papilionoideae</taxon>
        <taxon>50 kb inversion clade</taxon>
        <taxon>NPAAA clade</taxon>
        <taxon>Hologalegina</taxon>
        <taxon>IRL clade</taxon>
        <taxon>Fabeae</taxon>
        <taxon>Lathyrus</taxon>
    </lineage>
</organism>
<dbReference type="SMART" id="SM00340">
    <property type="entry name" value="HALZ"/>
    <property type="match status" value="1"/>
</dbReference>
<dbReference type="Pfam" id="PF00046">
    <property type="entry name" value="Homeodomain"/>
    <property type="match status" value="1"/>
</dbReference>
<evidence type="ECO:0000256" key="9">
    <source>
        <dbReference type="RuleBase" id="RU000682"/>
    </source>
</evidence>
<dbReference type="Gene3D" id="1.10.10.60">
    <property type="entry name" value="Homeodomain-like"/>
    <property type="match status" value="1"/>
</dbReference>
<keyword evidence="3" id="KW-0805">Transcription regulation</keyword>
<dbReference type="PANTHER" id="PTHR45714:SF72">
    <property type="entry name" value="HOMEOBOX-LEUCINE ZIPPER PROTEIN HOX26-RELATED"/>
    <property type="match status" value="1"/>
</dbReference>
<comment type="caution">
    <text evidence="12">The sequence shown here is derived from an EMBL/GenBank/DDBJ whole genome shotgun (WGS) entry which is preliminary data.</text>
</comment>
<comment type="similarity">
    <text evidence="2">Belongs to the HD-ZIP homeobox family. Class II subfamily.</text>
</comment>
<keyword evidence="10" id="KW-0175">Coiled coil</keyword>
<feature type="domain" description="Homeobox" evidence="11">
    <location>
        <begin position="83"/>
        <end position="143"/>
    </location>
</feature>